<evidence type="ECO:0000313" key="1">
    <source>
        <dbReference type="EMBL" id="QZE15604.1"/>
    </source>
</evidence>
<keyword evidence="2" id="KW-1185">Reference proteome</keyword>
<proteinExistence type="predicted"/>
<evidence type="ECO:0000313" key="2">
    <source>
        <dbReference type="Proteomes" id="UP000826212"/>
    </source>
</evidence>
<gene>
    <name evidence="1" type="ORF">K4L44_07155</name>
</gene>
<dbReference type="EMBL" id="CP081303">
    <property type="protein sequence ID" value="QZE15604.1"/>
    <property type="molecule type" value="Genomic_DNA"/>
</dbReference>
<organism evidence="1 2">
    <name type="scientific">Halosquirtibacter laminarini</name>
    <dbReference type="NCBI Taxonomy" id="3374600"/>
    <lineage>
        <taxon>Bacteria</taxon>
        <taxon>Pseudomonadati</taxon>
        <taxon>Bacteroidota</taxon>
        <taxon>Bacteroidia</taxon>
        <taxon>Marinilabiliales</taxon>
        <taxon>Prolixibacteraceae</taxon>
        <taxon>Halosquirtibacter</taxon>
    </lineage>
</organism>
<name>A0AC61NPZ8_9BACT</name>
<reference evidence="1" key="1">
    <citation type="submission" date="2021-08" db="EMBL/GenBank/DDBJ databases">
        <title>Novel anaerobic bacterium isolated from sea squirt in East Sea, Republic of Korea.</title>
        <authorList>
            <person name="Nguyen T.H."/>
            <person name="Li Z."/>
            <person name="Lee Y.-J."/>
            <person name="Ko J."/>
            <person name="Kim S.-G."/>
        </authorList>
    </citation>
    <scope>NUCLEOTIDE SEQUENCE</scope>
    <source>
        <strain evidence="1">KCTC 25031</strain>
    </source>
</reference>
<protein>
    <submittedName>
        <fullName evidence="1">Beta-lactamase family protein</fullName>
    </submittedName>
</protein>
<accession>A0AC61NPZ8</accession>
<dbReference type="Proteomes" id="UP000826212">
    <property type="component" value="Chromosome"/>
</dbReference>
<sequence length="421" mass="47128">MNNKRSKNSVLICTIFSLLFMCPYFFFSWTEGQELGRQGATITPPSSYVTKPIAIDAKVESKINDMVTRFMKREEMNGISLAFAKDGKVVYSKSFGVRDTISKDSVHNTTMFRIASVSKLITAAGIGRLCDQNKIKLEDKIFGIDGIINDTIYMPYKDKRLTDVTVRELLEHSGGWTQRYGDPMFNTMAVANKMEASLPCDEQTMLKFVTSRRLHFTPGTRCCYSNLGYFLLGQVIEKVSGMPYEEYINRYVLYPSGIVDMKLGKSFSDSLTINETQYYEPEGSFEISAYDGSNQLVYKSNGGNNISLLSSAGGWISNPTDLLLLSMSLDGNETYPDIVSNKFIREMISPRKGFDPLGWRGIDANKNPFRTGSMPGSQALLKQQKNGVSFAIVTNTSSWKGPRFSSNLSSLMSAIERKLKL</sequence>